<dbReference type="EMBL" id="POTW01000075">
    <property type="protein sequence ID" value="PZF80808.1"/>
    <property type="molecule type" value="Genomic_DNA"/>
</dbReference>
<proteinExistence type="predicted"/>
<dbReference type="AlphaFoldDB" id="A0A2W2BKI2"/>
<evidence type="ECO:0000313" key="1">
    <source>
        <dbReference type="EMBL" id="PZF80808.1"/>
    </source>
</evidence>
<gene>
    <name evidence="1" type="ORF">C1I92_24250</name>
</gene>
<keyword evidence="2" id="KW-1185">Reference proteome</keyword>
<comment type="caution">
    <text evidence="1">The sequence shown here is derived from an EMBL/GenBank/DDBJ whole genome shotgun (WGS) entry which is preliminary data.</text>
</comment>
<dbReference type="Proteomes" id="UP000248764">
    <property type="component" value="Unassembled WGS sequence"/>
</dbReference>
<evidence type="ECO:0000313" key="2">
    <source>
        <dbReference type="Proteomes" id="UP000248764"/>
    </source>
</evidence>
<name>A0A2W2BKI2_9ACTN</name>
<dbReference type="RefSeq" id="WP_111257216.1">
    <property type="nucleotide sequence ID" value="NZ_POTW01000075.1"/>
</dbReference>
<dbReference type="Pfam" id="PF15892">
    <property type="entry name" value="BNR_4"/>
    <property type="match status" value="1"/>
</dbReference>
<sequence length="441" mass="49352">MELTLMQDTILEPEALNLAHGRFGTCFNGQTYQIEAVVSFGGWQYATYIDHERRVCVARRELPGGEWQRIAFEDHTIDHTDVHNVPVIGVCPADGTIHLAFDHHVSPLHYRVSRAGVATAPSRVEWSPTLFGAITSELVDGHPLTMLTYPSFVTTPAGGLQLFYRLGGSGDGETHVAAYDPGRGGWSLTGQVVSRRGRFRDSDSRNAYHNGFDYGTGGRLHTTWVWREAPELSSNHDLQYAYSDDGGRTWHNNDGARIGVAGEEPMHVDSAGITVQAIAYRWGMMNQLTQTVDSRGRVHVVMWQQPPDAPEASDDLSSWRFVHYWRDEQARWRHRQLPEFGRKPSVVADDHDNLVLVFTKPGTPEYHGTDPGGPLLAWTASAEAGWSDWHELHRSAASFVGEPRLDPYRWRQERVLSVYAQEAPEAPGRPSALHVIDLEMG</sequence>
<accession>A0A2W2BKI2</accession>
<protein>
    <recommendedName>
        <fullName evidence="3">Neuraminidase</fullName>
    </recommendedName>
</protein>
<organism evidence="1 2">
    <name type="scientific">Jiangella anatolica</name>
    <dbReference type="NCBI Taxonomy" id="2670374"/>
    <lineage>
        <taxon>Bacteria</taxon>
        <taxon>Bacillati</taxon>
        <taxon>Actinomycetota</taxon>
        <taxon>Actinomycetes</taxon>
        <taxon>Jiangellales</taxon>
        <taxon>Jiangellaceae</taxon>
        <taxon>Jiangella</taxon>
    </lineage>
</organism>
<reference evidence="1 2" key="1">
    <citation type="submission" date="2018-01" db="EMBL/GenBank/DDBJ databases">
        <title>Draft genome sequence of Jiangella sp. GTF31.</title>
        <authorList>
            <person name="Sahin N."/>
            <person name="Ay H."/>
            <person name="Saygin H."/>
        </authorList>
    </citation>
    <scope>NUCLEOTIDE SEQUENCE [LARGE SCALE GENOMIC DNA]</scope>
    <source>
        <strain evidence="1 2">GTF31</strain>
    </source>
</reference>
<evidence type="ECO:0008006" key="3">
    <source>
        <dbReference type="Google" id="ProtNLM"/>
    </source>
</evidence>